<dbReference type="Gene3D" id="3.30.70.100">
    <property type="match status" value="1"/>
</dbReference>
<dbReference type="InterPro" id="IPR010753">
    <property type="entry name" value="DUF1330"/>
</dbReference>
<dbReference type="Pfam" id="PF07045">
    <property type="entry name" value="DUF1330"/>
    <property type="match status" value="1"/>
</dbReference>
<dbReference type="InterPro" id="IPR011008">
    <property type="entry name" value="Dimeric_a/b-barrel"/>
</dbReference>
<keyword evidence="3" id="KW-1185">Reference proteome</keyword>
<comment type="caution">
    <text evidence="2">The sequence shown here is derived from an EMBL/GenBank/DDBJ whole genome shotgun (WGS) entry which is preliminary data.</text>
</comment>
<evidence type="ECO:0000313" key="2">
    <source>
        <dbReference type="EMBL" id="MDY0884926.1"/>
    </source>
</evidence>
<organism evidence="2 3">
    <name type="scientific">Dongia soli</name>
    <dbReference type="NCBI Taxonomy" id="600628"/>
    <lineage>
        <taxon>Bacteria</taxon>
        <taxon>Pseudomonadati</taxon>
        <taxon>Pseudomonadota</taxon>
        <taxon>Alphaproteobacteria</taxon>
        <taxon>Rhodospirillales</taxon>
        <taxon>Dongiaceae</taxon>
        <taxon>Dongia</taxon>
    </lineage>
</organism>
<dbReference type="EMBL" id="JAXCLW010000006">
    <property type="protein sequence ID" value="MDY0884926.1"/>
    <property type="molecule type" value="Genomic_DNA"/>
</dbReference>
<dbReference type="PANTHER" id="PTHR41521:SF4">
    <property type="entry name" value="BLR0684 PROTEIN"/>
    <property type="match status" value="1"/>
</dbReference>
<dbReference type="RefSeq" id="WP_320509999.1">
    <property type="nucleotide sequence ID" value="NZ_JAXCLW010000006.1"/>
</dbReference>
<accession>A0ABU5EEZ8</accession>
<evidence type="ECO:0000259" key="1">
    <source>
        <dbReference type="Pfam" id="PF07045"/>
    </source>
</evidence>
<evidence type="ECO:0000313" key="3">
    <source>
        <dbReference type="Proteomes" id="UP001279642"/>
    </source>
</evidence>
<gene>
    <name evidence="2" type="ORF">SMD27_18930</name>
</gene>
<proteinExistence type="predicted"/>
<sequence>MKAYCIVYETVDDLKAFDEYRSQVLPTIEAYGGKFLVRGGSFTVLEGEMSYQRIAMLEFPSRKAAQDWYHSPEYQRILPLRTKSSRSQFVVADGVA</sequence>
<feature type="domain" description="DUF1330" evidence="1">
    <location>
        <begin position="2"/>
        <end position="95"/>
    </location>
</feature>
<reference evidence="2 3" key="1">
    <citation type="journal article" date="2016" name="Antonie Van Leeuwenhoek">
        <title>Dongia soli sp. nov., isolated from soil from Dokdo, Korea.</title>
        <authorList>
            <person name="Kim D.U."/>
            <person name="Lee H."/>
            <person name="Kim H."/>
            <person name="Kim S.G."/>
            <person name="Ka J.O."/>
        </authorList>
    </citation>
    <scope>NUCLEOTIDE SEQUENCE [LARGE SCALE GENOMIC DNA]</scope>
    <source>
        <strain evidence="2 3">D78</strain>
    </source>
</reference>
<dbReference type="PANTHER" id="PTHR41521">
    <property type="match status" value="1"/>
</dbReference>
<protein>
    <submittedName>
        <fullName evidence="2">DUF1330 domain-containing protein</fullName>
    </submittedName>
</protein>
<dbReference type="SUPFAM" id="SSF54909">
    <property type="entry name" value="Dimeric alpha+beta barrel"/>
    <property type="match status" value="1"/>
</dbReference>
<dbReference type="Proteomes" id="UP001279642">
    <property type="component" value="Unassembled WGS sequence"/>
</dbReference>
<name>A0ABU5EEZ8_9PROT</name>